<feature type="transmembrane region" description="Helical" evidence="2">
    <location>
        <begin position="263"/>
        <end position="281"/>
    </location>
</feature>
<dbReference type="Proteomes" id="UP001303889">
    <property type="component" value="Unassembled WGS sequence"/>
</dbReference>
<keyword evidence="2" id="KW-1133">Transmembrane helix</keyword>
<feature type="transmembrane region" description="Helical" evidence="2">
    <location>
        <begin position="126"/>
        <end position="145"/>
    </location>
</feature>
<keyword evidence="4" id="KW-1185">Reference proteome</keyword>
<evidence type="ECO:0000256" key="2">
    <source>
        <dbReference type="SAM" id="Phobius"/>
    </source>
</evidence>
<comment type="caution">
    <text evidence="3">The sequence shown here is derived from an EMBL/GenBank/DDBJ whole genome shotgun (WGS) entry which is preliminary data.</text>
</comment>
<feature type="transmembrane region" description="Helical" evidence="2">
    <location>
        <begin position="85"/>
        <end position="106"/>
    </location>
</feature>
<name>A0AAN6MNI2_9PEZI</name>
<keyword evidence="2" id="KW-0812">Transmembrane</keyword>
<protein>
    <submittedName>
        <fullName evidence="3">Uncharacterized protein</fullName>
    </submittedName>
</protein>
<dbReference type="EMBL" id="MU855437">
    <property type="protein sequence ID" value="KAK3903630.1"/>
    <property type="molecule type" value="Genomic_DNA"/>
</dbReference>
<gene>
    <name evidence="3" type="ORF">C8A05DRAFT_32612</name>
</gene>
<evidence type="ECO:0000256" key="1">
    <source>
        <dbReference type="SAM" id="MobiDB-lite"/>
    </source>
</evidence>
<feature type="transmembrane region" description="Helical" evidence="2">
    <location>
        <begin position="301"/>
        <end position="323"/>
    </location>
</feature>
<dbReference type="AlphaFoldDB" id="A0AAN6MNI2"/>
<organism evidence="3 4">
    <name type="scientific">Staphylotrichum tortipilum</name>
    <dbReference type="NCBI Taxonomy" id="2831512"/>
    <lineage>
        <taxon>Eukaryota</taxon>
        <taxon>Fungi</taxon>
        <taxon>Dikarya</taxon>
        <taxon>Ascomycota</taxon>
        <taxon>Pezizomycotina</taxon>
        <taxon>Sordariomycetes</taxon>
        <taxon>Sordariomycetidae</taxon>
        <taxon>Sordariales</taxon>
        <taxon>Chaetomiaceae</taxon>
        <taxon>Staphylotrichum</taxon>
    </lineage>
</organism>
<reference evidence="3" key="2">
    <citation type="submission" date="2023-05" db="EMBL/GenBank/DDBJ databases">
        <authorList>
            <consortium name="Lawrence Berkeley National Laboratory"/>
            <person name="Steindorff A."/>
            <person name="Hensen N."/>
            <person name="Bonometti L."/>
            <person name="Westerberg I."/>
            <person name="Brannstrom I.O."/>
            <person name="Guillou S."/>
            <person name="Cros-Aarteil S."/>
            <person name="Calhoun S."/>
            <person name="Haridas S."/>
            <person name="Kuo A."/>
            <person name="Mondo S."/>
            <person name="Pangilinan J."/>
            <person name="Riley R."/>
            <person name="Labutti K."/>
            <person name="Andreopoulos B."/>
            <person name="Lipzen A."/>
            <person name="Chen C."/>
            <person name="Yanf M."/>
            <person name="Daum C."/>
            <person name="Ng V."/>
            <person name="Clum A."/>
            <person name="Ohm R."/>
            <person name="Martin F."/>
            <person name="Silar P."/>
            <person name="Natvig D."/>
            <person name="Lalanne C."/>
            <person name="Gautier V."/>
            <person name="Ament-Velasquez S.L."/>
            <person name="Kruys A."/>
            <person name="Hutchinson M.I."/>
            <person name="Powell A.J."/>
            <person name="Barry K."/>
            <person name="Miller A.N."/>
            <person name="Grigoriev I.V."/>
            <person name="Debuchy R."/>
            <person name="Gladieux P."/>
            <person name="Thoren M.H."/>
            <person name="Johannesson H."/>
        </authorList>
    </citation>
    <scope>NUCLEOTIDE SEQUENCE</scope>
    <source>
        <strain evidence="3">CBS 103.79</strain>
    </source>
</reference>
<accession>A0AAN6MNI2</accession>
<feature type="transmembrane region" description="Helical" evidence="2">
    <location>
        <begin position="223"/>
        <end position="243"/>
    </location>
</feature>
<keyword evidence="2" id="KW-0472">Membrane</keyword>
<evidence type="ECO:0000313" key="3">
    <source>
        <dbReference type="EMBL" id="KAK3903630.1"/>
    </source>
</evidence>
<feature type="region of interest" description="Disordered" evidence="1">
    <location>
        <begin position="191"/>
        <end position="213"/>
    </location>
</feature>
<proteinExistence type="predicted"/>
<sequence length="333" mass="36922">MSQKELAAFIESLEPPAPPYRRSAEGRGQASTTPEFTWYLGVNSGPYKTTDNGTVVLPPVPIEWIIAPRNVTAGQCPTASDNLRLFGFTNFIVMFLILFVGCRPLISLLARGLLGQPSRYSPYWTWLVSFGLQAGANAIISYLIISSPGYEHLSMLNVFALYSSRPRIGLLWTAMLRIFVRPVRVPGSVAVSEKKKRPKGEKSGGRAPPPPLPQHEWIYTDSYIATSVSEFLLQLVSAVFVGVTWRRFPNQPICEHMEGRVNLMLAAPALALLGWGLVPIWHGRSRGLDERLMLDTFAARVGTAVAFMAFTSAFTYAVPWVYWAEFLKLPGSL</sequence>
<reference evidence="3" key="1">
    <citation type="journal article" date="2023" name="Mol. Phylogenet. Evol.">
        <title>Genome-scale phylogeny and comparative genomics of the fungal order Sordariales.</title>
        <authorList>
            <person name="Hensen N."/>
            <person name="Bonometti L."/>
            <person name="Westerberg I."/>
            <person name="Brannstrom I.O."/>
            <person name="Guillou S."/>
            <person name="Cros-Aarteil S."/>
            <person name="Calhoun S."/>
            <person name="Haridas S."/>
            <person name="Kuo A."/>
            <person name="Mondo S."/>
            <person name="Pangilinan J."/>
            <person name="Riley R."/>
            <person name="LaButti K."/>
            <person name="Andreopoulos B."/>
            <person name="Lipzen A."/>
            <person name="Chen C."/>
            <person name="Yan M."/>
            <person name="Daum C."/>
            <person name="Ng V."/>
            <person name="Clum A."/>
            <person name="Steindorff A."/>
            <person name="Ohm R.A."/>
            <person name="Martin F."/>
            <person name="Silar P."/>
            <person name="Natvig D.O."/>
            <person name="Lalanne C."/>
            <person name="Gautier V."/>
            <person name="Ament-Velasquez S.L."/>
            <person name="Kruys A."/>
            <person name="Hutchinson M.I."/>
            <person name="Powell A.J."/>
            <person name="Barry K."/>
            <person name="Miller A.N."/>
            <person name="Grigoriev I.V."/>
            <person name="Debuchy R."/>
            <person name="Gladieux P."/>
            <person name="Hiltunen Thoren M."/>
            <person name="Johannesson H."/>
        </authorList>
    </citation>
    <scope>NUCLEOTIDE SEQUENCE</scope>
    <source>
        <strain evidence="3">CBS 103.79</strain>
    </source>
</reference>
<evidence type="ECO:0000313" key="4">
    <source>
        <dbReference type="Proteomes" id="UP001303889"/>
    </source>
</evidence>